<keyword evidence="12" id="KW-0539">Nucleus</keyword>
<evidence type="ECO:0000259" key="15">
    <source>
        <dbReference type="Pfam" id="PF02434"/>
    </source>
</evidence>
<proteinExistence type="inferred from homology"/>
<dbReference type="Proteomes" id="UP000663832">
    <property type="component" value="Unassembled WGS sequence"/>
</dbReference>
<accession>A0A815MZY8</accession>
<dbReference type="GO" id="GO:0005666">
    <property type="term" value="C:RNA polymerase III complex"/>
    <property type="evidence" value="ECO:0007669"/>
    <property type="project" value="InterPro"/>
</dbReference>
<evidence type="ECO:0000256" key="9">
    <source>
        <dbReference type="ARBA" id="ARBA00022989"/>
    </source>
</evidence>
<keyword evidence="17" id="KW-1185">Reference proteome</keyword>
<dbReference type="GO" id="GO:0016757">
    <property type="term" value="F:glycosyltransferase activity"/>
    <property type="evidence" value="ECO:0007669"/>
    <property type="project" value="UniProtKB-KW"/>
</dbReference>
<sequence length="573" mass="66951">MASSHAKSEPMDTSTSLETSDFNPVNLESDIIQLCLQFPNGVTDKILENSFRNVTIQQRVSALNRLLSLNKIDLLKSSTEQGTFLYRIRDTTNVSGSSITIGGGATDQMERVVYQLVKESGTLGIWMRDIRTKTKLSQTILNKTLKSLESKKLIKAVKSVHASKKKVYMLYEMTPDPSITGGTWYSDHEFEAEFVRVLNEQCARLLDEQLEESIRKFPNDPFLRRTSSFMSRQGSRLGYGLCCYVFRRRRHYCRLMFSLNYCSYRNYLLLILLCSIFIYYNSLRQTKNFDVTTEISNSNRIIYAVRTGSRFYQKRLVYLLQTWIPLVNKDTFFITDKLLPNISQDHTILTEKACGSDAHSMSNLCCKTAHDFLVFHHYISEYNWFCHFDDDQYVNVNKLNEYLSTLDSNKPYYIGRTSWPNALQRSKEPFPSPFWFATLGAGVCLSKQTIHLLKPYTQTTSDFVDGCIRENYHDDIYLGFLLSAYLNITLTKTDRFHSHLEKSFYSNKQTFLRTFTNQITFGFRTPDRYPYFLPQFYRSHLDPYRMRTLHCLLYTQINECQTKIHQHLFNSTK</sequence>
<dbReference type="PANTHER" id="PTHR12780">
    <property type="entry name" value="RNA POLYMERASE III DNA DIRECTED , 39KD SUBUNIT-RELATED"/>
    <property type="match status" value="1"/>
</dbReference>
<evidence type="ECO:0000256" key="7">
    <source>
        <dbReference type="ARBA" id="ARBA00022692"/>
    </source>
</evidence>
<dbReference type="InterPro" id="IPR036390">
    <property type="entry name" value="WH_DNA-bd_sf"/>
</dbReference>
<name>A0A815MZY8_9BILA</name>
<dbReference type="InterPro" id="IPR036388">
    <property type="entry name" value="WH-like_DNA-bd_sf"/>
</dbReference>
<feature type="domain" description="Fringe-like glycosyltransferase" evidence="15">
    <location>
        <begin position="297"/>
        <end position="527"/>
    </location>
</feature>
<feature type="compositionally biased region" description="Basic and acidic residues" evidence="13">
    <location>
        <begin position="1"/>
        <end position="10"/>
    </location>
</feature>
<keyword evidence="5" id="KW-0328">Glycosyltransferase</keyword>
<dbReference type="EMBL" id="CAJNOM010000427">
    <property type="protein sequence ID" value="CAF1431492.1"/>
    <property type="molecule type" value="Genomic_DNA"/>
</dbReference>
<dbReference type="InterPro" id="IPR016049">
    <property type="entry name" value="RNA_pol_Rpc34-like"/>
</dbReference>
<dbReference type="GO" id="GO:0016020">
    <property type="term" value="C:membrane"/>
    <property type="evidence" value="ECO:0007669"/>
    <property type="project" value="UniProtKB-SubCell"/>
</dbReference>
<evidence type="ECO:0000313" key="16">
    <source>
        <dbReference type="EMBL" id="CAF1431492.1"/>
    </source>
</evidence>
<keyword evidence="7 14" id="KW-0812">Transmembrane</keyword>
<evidence type="ECO:0000256" key="5">
    <source>
        <dbReference type="ARBA" id="ARBA00022676"/>
    </source>
</evidence>
<organism evidence="16 17">
    <name type="scientific">Adineta steineri</name>
    <dbReference type="NCBI Taxonomy" id="433720"/>
    <lineage>
        <taxon>Eukaryota</taxon>
        <taxon>Metazoa</taxon>
        <taxon>Spiralia</taxon>
        <taxon>Gnathifera</taxon>
        <taxon>Rotifera</taxon>
        <taxon>Eurotatoria</taxon>
        <taxon>Bdelloidea</taxon>
        <taxon>Adinetida</taxon>
        <taxon>Adinetidae</taxon>
        <taxon>Adineta</taxon>
    </lineage>
</organism>
<dbReference type="InterPro" id="IPR003378">
    <property type="entry name" value="Fringe-like_glycosylTrfase"/>
</dbReference>
<evidence type="ECO:0000256" key="1">
    <source>
        <dbReference type="ARBA" id="ARBA00004123"/>
    </source>
</evidence>
<dbReference type="AlphaFoldDB" id="A0A815MZY8"/>
<comment type="caution">
    <text evidence="16">The sequence shown here is derived from an EMBL/GenBank/DDBJ whole genome shotgun (WGS) entry which is preliminary data.</text>
</comment>
<evidence type="ECO:0000256" key="2">
    <source>
        <dbReference type="ARBA" id="ARBA00004606"/>
    </source>
</evidence>
<dbReference type="Gene3D" id="3.90.550.50">
    <property type="match status" value="1"/>
</dbReference>
<dbReference type="GO" id="GO:0005654">
    <property type="term" value="C:nucleoplasm"/>
    <property type="evidence" value="ECO:0007669"/>
    <property type="project" value="UniProtKB-ARBA"/>
</dbReference>
<evidence type="ECO:0000256" key="3">
    <source>
        <dbReference type="ARBA" id="ARBA00011038"/>
    </source>
</evidence>
<dbReference type="FunFam" id="1.10.10.10:FF:000237">
    <property type="entry name" value="DNA-directed RNA polymerase III subunit RPC6"/>
    <property type="match status" value="1"/>
</dbReference>
<evidence type="ECO:0000256" key="14">
    <source>
        <dbReference type="SAM" id="Phobius"/>
    </source>
</evidence>
<evidence type="ECO:0000313" key="17">
    <source>
        <dbReference type="Proteomes" id="UP000663832"/>
    </source>
</evidence>
<feature type="transmembrane region" description="Helical" evidence="14">
    <location>
        <begin position="257"/>
        <end position="280"/>
    </location>
</feature>
<comment type="similarity">
    <text evidence="3">Belongs to the eukaryotic RPC34/RPC39 RNA polymerase subunit family.</text>
</comment>
<keyword evidence="11" id="KW-0804">Transcription</keyword>
<protein>
    <recommendedName>
        <fullName evidence="15">Fringe-like glycosyltransferase domain-containing protein</fullName>
    </recommendedName>
</protein>
<gene>
    <name evidence="16" type="ORF">QVE165_LOCUS38983</name>
</gene>
<evidence type="ECO:0000256" key="13">
    <source>
        <dbReference type="SAM" id="MobiDB-lite"/>
    </source>
</evidence>
<keyword evidence="4" id="KW-0240">DNA-directed RNA polymerase</keyword>
<dbReference type="SUPFAM" id="SSF46785">
    <property type="entry name" value="Winged helix' DNA-binding domain"/>
    <property type="match status" value="2"/>
</dbReference>
<keyword evidence="8" id="KW-0735">Signal-anchor</keyword>
<dbReference type="GO" id="GO:0005737">
    <property type="term" value="C:cytoplasm"/>
    <property type="evidence" value="ECO:0007669"/>
    <property type="project" value="UniProtKB-ARBA"/>
</dbReference>
<dbReference type="Gene3D" id="1.10.10.10">
    <property type="entry name" value="Winged helix-like DNA-binding domain superfamily/Winged helix DNA-binding domain"/>
    <property type="match status" value="2"/>
</dbReference>
<evidence type="ECO:0000256" key="10">
    <source>
        <dbReference type="ARBA" id="ARBA00023136"/>
    </source>
</evidence>
<keyword evidence="9 14" id="KW-1133">Transmembrane helix</keyword>
<reference evidence="16" key="1">
    <citation type="submission" date="2021-02" db="EMBL/GenBank/DDBJ databases">
        <authorList>
            <person name="Nowell W R."/>
        </authorList>
    </citation>
    <scope>NUCLEOTIDE SEQUENCE</scope>
</reference>
<evidence type="ECO:0000256" key="8">
    <source>
        <dbReference type="ARBA" id="ARBA00022968"/>
    </source>
</evidence>
<dbReference type="OrthoDB" id="8959630at2759"/>
<evidence type="ECO:0000256" key="6">
    <source>
        <dbReference type="ARBA" id="ARBA00022679"/>
    </source>
</evidence>
<keyword evidence="10 14" id="KW-0472">Membrane</keyword>
<evidence type="ECO:0000256" key="4">
    <source>
        <dbReference type="ARBA" id="ARBA00022478"/>
    </source>
</evidence>
<dbReference type="Pfam" id="PF05158">
    <property type="entry name" value="RNA_pol_Rpc34"/>
    <property type="match status" value="1"/>
</dbReference>
<feature type="region of interest" description="Disordered" evidence="13">
    <location>
        <begin position="1"/>
        <end position="21"/>
    </location>
</feature>
<evidence type="ECO:0000256" key="11">
    <source>
        <dbReference type="ARBA" id="ARBA00023163"/>
    </source>
</evidence>
<evidence type="ECO:0000256" key="12">
    <source>
        <dbReference type="ARBA" id="ARBA00023242"/>
    </source>
</evidence>
<dbReference type="GO" id="GO:0006383">
    <property type="term" value="P:transcription by RNA polymerase III"/>
    <property type="evidence" value="ECO:0007669"/>
    <property type="project" value="InterPro"/>
</dbReference>
<dbReference type="Pfam" id="PF02434">
    <property type="entry name" value="Fringe"/>
    <property type="match status" value="1"/>
</dbReference>
<dbReference type="InterPro" id="IPR007832">
    <property type="entry name" value="RNA_pol_Rpc34"/>
</dbReference>
<dbReference type="FunFam" id="1.10.10.10:FF:000116">
    <property type="entry name" value="DNA-directed RNA polymerase III subunit RPC6"/>
    <property type="match status" value="1"/>
</dbReference>
<keyword evidence="6" id="KW-0808">Transferase</keyword>
<comment type="subcellular location">
    <subcellularLocation>
        <location evidence="2">Membrane</location>
        <topology evidence="2">Single-pass type II membrane protein</topology>
    </subcellularLocation>
    <subcellularLocation>
        <location evidence="1">Nucleus</location>
    </subcellularLocation>
</comment>
<feature type="compositionally biased region" description="Polar residues" evidence="13">
    <location>
        <begin position="11"/>
        <end position="21"/>
    </location>
</feature>